<dbReference type="EMBL" id="VSLA01000007">
    <property type="protein sequence ID" value="TYC87095.1"/>
    <property type="molecule type" value="Genomic_DNA"/>
</dbReference>
<dbReference type="EMBL" id="LKEU01000031">
    <property type="protein sequence ID" value="OFV70319.1"/>
    <property type="molecule type" value="Genomic_DNA"/>
</dbReference>
<feature type="domain" description="Acb2/Tad1 hairpin" evidence="2">
    <location>
        <begin position="48"/>
        <end position="108"/>
    </location>
</feature>
<dbReference type="Pfam" id="PF24729">
    <property type="entry name" value="Acb2_Tad1_hairpin"/>
    <property type="match status" value="1"/>
</dbReference>
<dbReference type="AlphaFoldDB" id="A0A1F2PG48"/>
<organism evidence="3 6">
    <name type="scientific">Acetobacterium wieringae</name>
    <dbReference type="NCBI Taxonomy" id="52694"/>
    <lineage>
        <taxon>Bacteria</taxon>
        <taxon>Bacillati</taxon>
        <taxon>Bacillota</taxon>
        <taxon>Clostridia</taxon>
        <taxon>Eubacteriales</taxon>
        <taxon>Eubacteriaceae</taxon>
        <taxon>Acetobacterium</taxon>
    </lineage>
</organism>
<dbReference type="EMBL" id="CP087994">
    <property type="protein sequence ID" value="UYO64550.1"/>
    <property type="molecule type" value="Genomic_DNA"/>
</dbReference>
<proteinExistence type="predicted"/>
<evidence type="ECO:0000313" key="7">
    <source>
        <dbReference type="Proteomes" id="UP000322619"/>
    </source>
</evidence>
<dbReference type="OrthoDB" id="1551225at2"/>
<dbReference type="InterPro" id="IPR056098">
    <property type="entry name" value="Acb2/Tad1_hairpin"/>
</dbReference>
<evidence type="ECO:0000313" key="6">
    <source>
        <dbReference type="Proteomes" id="UP000176244"/>
    </source>
</evidence>
<evidence type="ECO:0000313" key="5">
    <source>
        <dbReference type="EMBL" id="UYO64550.1"/>
    </source>
</evidence>
<accession>A0A1F2PG48</accession>
<evidence type="ECO:0000256" key="1">
    <source>
        <dbReference type="ARBA" id="ARBA00022741"/>
    </source>
</evidence>
<dbReference type="Proteomes" id="UP001163550">
    <property type="component" value="Chromosome"/>
</dbReference>
<reference evidence="3 6" key="1">
    <citation type="submission" date="2015-09" db="EMBL/GenBank/DDBJ databases">
        <title>Genome sequence of Acetobacterium wieringae DSM 1911.</title>
        <authorList>
            <person name="Poehlein A."/>
            <person name="Bengelsdorf F.R."/>
            <person name="Schiel-Bengelsdorf B."/>
            <person name="Duerre P."/>
            <person name="Daniel R."/>
        </authorList>
    </citation>
    <scope>NUCLEOTIDE SEQUENCE [LARGE SCALE GENOMIC DNA]</scope>
    <source>
        <strain evidence="3 6">DSM 1911</strain>
    </source>
</reference>
<evidence type="ECO:0000313" key="4">
    <source>
        <dbReference type="EMBL" id="TYC87095.1"/>
    </source>
</evidence>
<dbReference type="Proteomes" id="UP000322619">
    <property type="component" value="Unassembled WGS sequence"/>
</dbReference>
<sequence>MGEKITTVQYKGNLNEVYRVADKGVGNAYNEYVIRTKDDDPVELARIKFQKGARNEPISEVGVIDSDLLEIVRDRLKLFQEGEFECTENAMALVHIETAIMWLNRRVEDRIKRDVIGTHKK</sequence>
<reference evidence="5" key="3">
    <citation type="submission" date="2021-11" db="EMBL/GenBank/DDBJ databases">
        <title>Isoprene-degrading acetogen.</title>
        <authorList>
            <person name="Yang Y."/>
            <person name="Jin H."/>
            <person name="Yan J."/>
        </authorList>
    </citation>
    <scope>NUCLEOTIDE SEQUENCE</scope>
    <source>
        <strain evidence="5">Berkeley</strain>
    </source>
</reference>
<dbReference type="RefSeq" id="WP_070371397.1">
    <property type="nucleotide sequence ID" value="NZ_CABIIK010000015.1"/>
</dbReference>
<evidence type="ECO:0000313" key="8">
    <source>
        <dbReference type="Proteomes" id="UP001163550"/>
    </source>
</evidence>
<keyword evidence="1" id="KW-0547">Nucleotide-binding</keyword>
<keyword evidence="8" id="KW-1185">Reference proteome</keyword>
<evidence type="ECO:0000313" key="3">
    <source>
        <dbReference type="EMBL" id="OFV70319.1"/>
    </source>
</evidence>
<evidence type="ECO:0000259" key="2">
    <source>
        <dbReference type="Pfam" id="PF24729"/>
    </source>
</evidence>
<name>A0A1F2PG48_9FIRM</name>
<protein>
    <submittedName>
        <fullName evidence="4">ABC transporter ATPase</fullName>
    </submittedName>
</protein>
<reference evidence="4 7" key="2">
    <citation type="submission" date="2019-08" db="EMBL/GenBank/DDBJ databases">
        <title>Isolation and enrichment of carboxydotrophic bacteria from anaerobic sludge for the production of bio-based chemicals from syngas.</title>
        <authorList>
            <person name="Antares A.L."/>
            <person name="Moreira J."/>
            <person name="Diender M."/>
            <person name="Parshina S.N."/>
            <person name="Stams A.J.M."/>
            <person name="Alves M."/>
            <person name="Alves J.I."/>
            <person name="Sousa D.Z."/>
        </authorList>
    </citation>
    <scope>NUCLEOTIDE SEQUENCE [LARGE SCALE GENOMIC DNA]</scope>
    <source>
        <strain evidence="4 7">JM</strain>
    </source>
</reference>
<gene>
    <name evidence="3" type="ORF">ACWI_21000</name>
    <name evidence="4" type="ORF">FXB42_05385</name>
    <name evidence="5" type="ORF">LNN31_09040</name>
</gene>
<dbReference type="Proteomes" id="UP000176244">
    <property type="component" value="Unassembled WGS sequence"/>
</dbReference>